<dbReference type="EMBL" id="AZBU02000006">
    <property type="protein sequence ID" value="TKR73677.1"/>
    <property type="molecule type" value="Genomic_DNA"/>
</dbReference>
<evidence type="ECO:0000313" key="1">
    <source>
        <dbReference type="EMBL" id="TKR73677.1"/>
    </source>
</evidence>
<evidence type="ECO:0000313" key="2">
    <source>
        <dbReference type="Proteomes" id="UP000298663"/>
    </source>
</evidence>
<gene>
    <name evidence="1" type="ORF">L596_020962</name>
</gene>
<keyword evidence="2" id="KW-1185">Reference proteome</keyword>
<name>A0A4U5MV11_STECR</name>
<proteinExistence type="predicted"/>
<comment type="caution">
    <text evidence="1">The sequence shown here is derived from an EMBL/GenBank/DDBJ whole genome shotgun (WGS) entry which is preliminary data.</text>
</comment>
<reference evidence="1 2" key="1">
    <citation type="journal article" date="2015" name="Genome Biol.">
        <title>Comparative genomics of Steinernema reveals deeply conserved gene regulatory networks.</title>
        <authorList>
            <person name="Dillman A.R."/>
            <person name="Macchietto M."/>
            <person name="Porter C.F."/>
            <person name="Rogers A."/>
            <person name="Williams B."/>
            <person name="Antoshechkin I."/>
            <person name="Lee M.M."/>
            <person name="Goodwin Z."/>
            <person name="Lu X."/>
            <person name="Lewis E.E."/>
            <person name="Goodrich-Blair H."/>
            <person name="Stock S.P."/>
            <person name="Adams B.J."/>
            <person name="Sternberg P.W."/>
            <person name="Mortazavi A."/>
        </authorList>
    </citation>
    <scope>NUCLEOTIDE SEQUENCE [LARGE SCALE GENOMIC DNA]</scope>
    <source>
        <strain evidence="1 2">ALL</strain>
    </source>
</reference>
<dbReference type="AlphaFoldDB" id="A0A4U5MV11"/>
<reference evidence="1 2" key="2">
    <citation type="journal article" date="2019" name="G3 (Bethesda)">
        <title>Hybrid Assembly of the Genome of the Entomopathogenic Nematode Steinernema carpocapsae Identifies the X-Chromosome.</title>
        <authorList>
            <person name="Serra L."/>
            <person name="Macchietto M."/>
            <person name="Macias-Munoz A."/>
            <person name="McGill C.J."/>
            <person name="Rodriguez I.M."/>
            <person name="Rodriguez B."/>
            <person name="Murad R."/>
            <person name="Mortazavi A."/>
        </authorList>
    </citation>
    <scope>NUCLEOTIDE SEQUENCE [LARGE SCALE GENOMIC DNA]</scope>
    <source>
        <strain evidence="1 2">ALL</strain>
    </source>
</reference>
<organism evidence="1 2">
    <name type="scientific">Steinernema carpocapsae</name>
    <name type="common">Entomopathogenic nematode</name>
    <dbReference type="NCBI Taxonomy" id="34508"/>
    <lineage>
        <taxon>Eukaryota</taxon>
        <taxon>Metazoa</taxon>
        <taxon>Ecdysozoa</taxon>
        <taxon>Nematoda</taxon>
        <taxon>Chromadorea</taxon>
        <taxon>Rhabditida</taxon>
        <taxon>Tylenchina</taxon>
        <taxon>Panagrolaimomorpha</taxon>
        <taxon>Strongyloidoidea</taxon>
        <taxon>Steinernematidae</taxon>
        <taxon>Steinernema</taxon>
    </lineage>
</organism>
<sequence>MVRSATRTNAMLTKGLRMMARISFAVGSGSRRQRIAPRRVFGFRVRVPESFGRVASLVVKRLNCSTVCQLGHLTLQFF</sequence>
<dbReference type="Proteomes" id="UP000298663">
    <property type="component" value="Unassembled WGS sequence"/>
</dbReference>
<accession>A0A4U5MV11</accession>
<protein>
    <submittedName>
        <fullName evidence="1">Uncharacterized protein</fullName>
    </submittedName>
</protein>